<feature type="coiled-coil region" evidence="1">
    <location>
        <begin position="116"/>
        <end position="143"/>
    </location>
</feature>
<feature type="domain" description="RWD" evidence="3">
    <location>
        <begin position="1"/>
        <end position="115"/>
    </location>
</feature>
<dbReference type="AlphaFoldDB" id="A0A4P9WJM9"/>
<dbReference type="OrthoDB" id="277175at2759"/>
<dbReference type="PANTHER" id="PTHR12292">
    <property type="entry name" value="RWD DOMAIN-CONTAINING PROTEIN"/>
    <property type="match status" value="1"/>
</dbReference>
<feature type="non-terminal residue" evidence="4">
    <location>
        <position position="1"/>
    </location>
</feature>
<feature type="compositionally biased region" description="Pro residues" evidence="2">
    <location>
        <begin position="32"/>
        <end position="50"/>
    </location>
</feature>
<feature type="non-terminal residue" evidence="4">
    <location>
        <position position="252"/>
    </location>
</feature>
<keyword evidence="1" id="KW-0175">Coiled coil</keyword>
<proteinExistence type="predicted"/>
<dbReference type="Proteomes" id="UP000269721">
    <property type="component" value="Unassembled WGS sequence"/>
</dbReference>
<evidence type="ECO:0000256" key="1">
    <source>
        <dbReference type="SAM" id="Coils"/>
    </source>
</evidence>
<organism evidence="4 5">
    <name type="scientific">Blyttiomyces helicus</name>
    <dbReference type="NCBI Taxonomy" id="388810"/>
    <lineage>
        <taxon>Eukaryota</taxon>
        <taxon>Fungi</taxon>
        <taxon>Fungi incertae sedis</taxon>
        <taxon>Chytridiomycota</taxon>
        <taxon>Chytridiomycota incertae sedis</taxon>
        <taxon>Chytridiomycetes</taxon>
        <taxon>Chytridiomycetes incertae sedis</taxon>
        <taxon>Blyttiomyces</taxon>
    </lineage>
</organism>
<dbReference type="EMBL" id="KZ994357">
    <property type="protein sequence ID" value="RKO93141.1"/>
    <property type="molecule type" value="Genomic_DNA"/>
</dbReference>
<evidence type="ECO:0000313" key="5">
    <source>
        <dbReference type="Proteomes" id="UP000269721"/>
    </source>
</evidence>
<keyword evidence="5" id="KW-1185">Reference proteome</keyword>
<feature type="region of interest" description="Disordered" evidence="2">
    <location>
        <begin position="28"/>
        <end position="53"/>
    </location>
</feature>
<evidence type="ECO:0000256" key="2">
    <source>
        <dbReference type="SAM" id="MobiDB-lite"/>
    </source>
</evidence>
<dbReference type="PROSITE" id="PS50908">
    <property type="entry name" value="RWD"/>
    <property type="match status" value="1"/>
</dbReference>
<sequence length="252" mass="27426">EELEALRSIFPDEFEPLSETSFKLRLILDPDALPPPPNPDSESDPTPPPSLSLAITYVTNYPDTSPEIELTDASGFTDSELASLQAELESVAADSVGMAMGFALASAGKEGAERILTERAARIAAEEERRREEEEEIERARFVGNKVTGESFDGWKIRFLAEIAGLIKRGEKLPPAMHAAASVAGMLQATGKGGKLTGRQLFEKDRSLAKSDMTFMEDGDVAVDLELFEGMEGLDADDEEENAVLANFRDEE</sequence>
<accession>A0A4P9WJM9</accession>
<protein>
    <recommendedName>
        <fullName evidence="3">RWD domain-containing protein</fullName>
    </recommendedName>
</protein>
<dbReference type="InterPro" id="IPR006575">
    <property type="entry name" value="RWD_dom"/>
</dbReference>
<dbReference type="InterPro" id="IPR040213">
    <property type="entry name" value="GIR2-like"/>
</dbReference>
<gene>
    <name evidence="4" type="ORF">BDK51DRAFT_5479</name>
</gene>
<name>A0A4P9WJM9_9FUNG</name>
<evidence type="ECO:0000313" key="4">
    <source>
        <dbReference type="EMBL" id="RKO93141.1"/>
    </source>
</evidence>
<dbReference type="CDD" id="cd23823">
    <property type="entry name" value="RWD_GCN2"/>
    <property type="match status" value="1"/>
</dbReference>
<dbReference type="Gene3D" id="3.10.110.10">
    <property type="entry name" value="Ubiquitin Conjugating Enzyme"/>
    <property type="match status" value="1"/>
</dbReference>
<dbReference type="SUPFAM" id="SSF54495">
    <property type="entry name" value="UBC-like"/>
    <property type="match status" value="1"/>
</dbReference>
<dbReference type="Pfam" id="PF05773">
    <property type="entry name" value="RWD"/>
    <property type="match status" value="1"/>
</dbReference>
<dbReference type="SMART" id="SM00591">
    <property type="entry name" value="RWD"/>
    <property type="match status" value="1"/>
</dbReference>
<reference evidence="5" key="1">
    <citation type="journal article" date="2018" name="Nat. Microbiol.">
        <title>Leveraging single-cell genomics to expand the fungal tree of life.</title>
        <authorList>
            <person name="Ahrendt S.R."/>
            <person name="Quandt C.A."/>
            <person name="Ciobanu D."/>
            <person name="Clum A."/>
            <person name="Salamov A."/>
            <person name="Andreopoulos B."/>
            <person name="Cheng J.F."/>
            <person name="Woyke T."/>
            <person name="Pelin A."/>
            <person name="Henrissat B."/>
            <person name="Reynolds N.K."/>
            <person name="Benny G.L."/>
            <person name="Smith M.E."/>
            <person name="James T.Y."/>
            <person name="Grigoriev I.V."/>
        </authorList>
    </citation>
    <scope>NUCLEOTIDE SEQUENCE [LARGE SCALE GENOMIC DNA]</scope>
</reference>
<dbReference type="InterPro" id="IPR016135">
    <property type="entry name" value="UBQ-conjugating_enzyme/RWD"/>
</dbReference>
<evidence type="ECO:0000259" key="3">
    <source>
        <dbReference type="PROSITE" id="PS50908"/>
    </source>
</evidence>